<dbReference type="Proteomes" id="UP000885660">
    <property type="component" value="Unassembled WGS sequence"/>
</dbReference>
<evidence type="ECO:0000313" key="2">
    <source>
        <dbReference type="EMBL" id="RLE14898.1"/>
    </source>
</evidence>
<protein>
    <submittedName>
        <fullName evidence="2">Flagellar protein FlbD</fullName>
    </submittedName>
</protein>
<proteinExistence type="predicted"/>
<dbReference type="Pfam" id="PF06289">
    <property type="entry name" value="FlbD"/>
    <property type="match status" value="1"/>
</dbReference>
<reference evidence="2 3" key="1">
    <citation type="submission" date="2018-06" db="EMBL/GenBank/DDBJ databases">
        <title>Extensive metabolic versatility and redundancy in microbially diverse, dynamic hydrothermal sediments.</title>
        <authorList>
            <person name="Dombrowski N."/>
            <person name="Teske A."/>
            <person name="Baker B.J."/>
        </authorList>
    </citation>
    <scope>NUCLEOTIDE SEQUENCE [LARGE SCALE GENOMIC DNA]</scope>
    <source>
        <strain evidence="2">B19_G9</strain>
    </source>
</reference>
<reference evidence="1" key="2">
    <citation type="journal article" date="2020" name="mSystems">
        <title>Genome- and Community-Level Interaction Insights into Carbon Utilization and Element Cycling Functions of Hydrothermarchaeota in Hydrothermal Sediment.</title>
        <authorList>
            <person name="Zhou Z."/>
            <person name="Liu Y."/>
            <person name="Xu W."/>
            <person name="Pan J."/>
            <person name="Luo Z.H."/>
            <person name="Li M."/>
        </authorList>
    </citation>
    <scope>NUCLEOTIDE SEQUENCE [LARGE SCALE GENOMIC DNA]</scope>
    <source>
        <strain evidence="1">HyVt-219</strain>
    </source>
</reference>
<dbReference type="PANTHER" id="PTHR39185">
    <property type="entry name" value="SWARMING MOTILITY PROTEIN SWRD"/>
    <property type="match status" value="1"/>
</dbReference>
<name>A0A662DJ29_UNCAE</name>
<evidence type="ECO:0000313" key="1">
    <source>
        <dbReference type="EMBL" id="HDN85112.1"/>
    </source>
</evidence>
<comment type="caution">
    <text evidence="2">The sequence shown here is derived from an EMBL/GenBank/DDBJ whole genome shotgun (WGS) entry which is preliminary data.</text>
</comment>
<keyword evidence="2" id="KW-0969">Cilium</keyword>
<keyword evidence="2" id="KW-0282">Flagellum</keyword>
<gene>
    <name evidence="2" type="ORF">DRI96_00785</name>
    <name evidence="1" type="ORF">ENG47_05095</name>
</gene>
<dbReference type="EMBL" id="QMQB01000018">
    <property type="protein sequence ID" value="RLE14898.1"/>
    <property type="molecule type" value="Genomic_DNA"/>
</dbReference>
<dbReference type="PANTHER" id="PTHR39185:SF1">
    <property type="entry name" value="SWARMING MOTILITY PROTEIN SWRD"/>
    <property type="match status" value="1"/>
</dbReference>
<keyword evidence="2" id="KW-0966">Cell projection</keyword>
<evidence type="ECO:0000313" key="3">
    <source>
        <dbReference type="Proteomes" id="UP000267654"/>
    </source>
</evidence>
<dbReference type="AlphaFoldDB" id="A0A662DJ29"/>
<sequence>MIEVTRFNGRKLVINAELVKFVESTPDTLITLTTNDRILIKDKVEEVVEKIIQYQRLIRNGIEKIKK</sequence>
<dbReference type="Proteomes" id="UP000267654">
    <property type="component" value="Unassembled WGS sequence"/>
</dbReference>
<organism evidence="2 3">
    <name type="scientific">Aerophobetes bacterium</name>
    <dbReference type="NCBI Taxonomy" id="2030807"/>
    <lineage>
        <taxon>Bacteria</taxon>
        <taxon>Candidatus Aerophobota</taxon>
    </lineage>
</organism>
<dbReference type="EMBL" id="DRBC01000312">
    <property type="protein sequence ID" value="HDN85112.1"/>
    <property type="molecule type" value="Genomic_DNA"/>
</dbReference>
<accession>A0A662DJ29</accession>
<dbReference type="InterPro" id="IPR009384">
    <property type="entry name" value="SwrD-like"/>
</dbReference>